<dbReference type="Proteomes" id="UP001283361">
    <property type="component" value="Unassembled WGS sequence"/>
</dbReference>
<protein>
    <submittedName>
        <fullName evidence="1">Uncharacterized protein</fullName>
    </submittedName>
</protein>
<comment type="caution">
    <text evidence="1">The sequence shown here is derived from an EMBL/GenBank/DDBJ whole genome shotgun (WGS) entry which is preliminary data.</text>
</comment>
<proteinExistence type="predicted"/>
<sequence length="245" mass="27799">MINKCHPRVKLSGVDAQSQYVLKARLQWKTLDVRVLSDTNKRNSKHCCVDLKSAENDSGVSRLFERLSSMVSGSRGAVPGKVRRIASFILLYSVMMGRGEAWLRDPENEVEHFGHESWFERSEILIIKGEIFLAIFTMLIVQVMVKIETKKALYSTGRSWQTGVHSTSSQARRGCGYQQHFTGAGTFMPANSTYLIKVFCGALRSPVRHRTNELPFSTWTAPFPGIWLRHDPTVYRSARKTHCTC</sequence>
<gene>
    <name evidence="1" type="ORF">RRG08_020257</name>
</gene>
<accession>A0AAE1B262</accession>
<keyword evidence="2" id="KW-1185">Reference proteome</keyword>
<dbReference type="AlphaFoldDB" id="A0AAE1B262"/>
<evidence type="ECO:0000313" key="2">
    <source>
        <dbReference type="Proteomes" id="UP001283361"/>
    </source>
</evidence>
<organism evidence="1 2">
    <name type="scientific">Elysia crispata</name>
    <name type="common">lettuce slug</name>
    <dbReference type="NCBI Taxonomy" id="231223"/>
    <lineage>
        <taxon>Eukaryota</taxon>
        <taxon>Metazoa</taxon>
        <taxon>Spiralia</taxon>
        <taxon>Lophotrochozoa</taxon>
        <taxon>Mollusca</taxon>
        <taxon>Gastropoda</taxon>
        <taxon>Heterobranchia</taxon>
        <taxon>Euthyneura</taxon>
        <taxon>Panpulmonata</taxon>
        <taxon>Sacoglossa</taxon>
        <taxon>Placobranchoidea</taxon>
        <taxon>Plakobranchidae</taxon>
        <taxon>Elysia</taxon>
    </lineage>
</organism>
<dbReference type="EMBL" id="JAWDGP010000676">
    <property type="protein sequence ID" value="KAK3798444.1"/>
    <property type="molecule type" value="Genomic_DNA"/>
</dbReference>
<evidence type="ECO:0000313" key="1">
    <source>
        <dbReference type="EMBL" id="KAK3798444.1"/>
    </source>
</evidence>
<name>A0AAE1B262_9GAST</name>
<reference evidence="1" key="1">
    <citation type="journal article" date="2023" name="G3 (Bethesda)">
        <title>A reference genome for the long-term kleptoplast-retaining sea slug Elysia crispata morphotype clarki.</title>
        <authorList>
            <person name="Eastman K.E."/>
            <person name="Pendleton A.L."/>
            <person name="Shaikh M.A."/>
            <person name="Suttiyut T."/>
            <person name="Ogas R."/>
            <person name="Tomko P."/>
            <person name="Gavelis G."/>
            <person name="Widhalm J.R."/>
            <person name="Wisecaver J.H."/>
        </authorList>
    </citation>
    <scope>NUCLEOTIDE SEQUENCE</scope>
    <source>
        <strain evidence="1">ECLA1</strain>
    </source>
</reference>